<keyword evidence="2" id="KW-1185">Reference proteome</keyword>
<name>A0A1E4SQ28_9ASCO</name>
<dbReference type="EMBL" id="KV453909">
    <property type="protein sequence ID" value="ODV81537.1"/>
    <property type="molecule type" value="Genomic_DNA"/>
</dbReference>
<dbReference type="RefSeq" id="XP_020066659.1">
    <property type="nucleotide sequence ID" value="XM_020208676.1"/>
</dbReference>
<dbReference type="AlphaFoldDB" id="A0A1E4SQ28"/>
<proteinExistence type="predicted"/>
<protein>
    <submittedName>
        <fullName evidence="1">Uncharacterized protein</fullName>
    </submittedName>
</protein>
<dbReference type="OrthoDB" id="3984304at2759"/>
<gene>
    <name evidence="1" type="ORF">CANTADRAFT_3633</name>
</gene>
<dbReference type="GeneID" id="30982813"/>
<organism evidence="1 2">
    <name type="scientific">Suhomyces tanzawaensis NRRL Y-17324</name>
    <dbReference type="NCBI Taxonomy" id="984487"/>
    <lineage>
        <taxon>Eukaryota</taxon>
        <taxon>Fungi</taxon>
        <taxon>Dikarya</taxon>
        <taxon>Ascomycota</taxon>
        <taxon>Saccharomycotina</taxon>
        <taxon>Pichiomycetes</taxon>
        <taxon>Debaryomycetaceae</taxon>
        <taxon>Suhomyces</taxon>
    </lineage>
</organism>
<evidence type="ECO:0000313" key="2">
    <source>
        <dbReference type="Proteomes" id="UP000094285"/>
    </source>
</evidence>
<reference evidence="2" key="1">
    <citation type="submission" date="2016-05" db="EMBL/GenBank/DDBJ databases">
        <title>Comparative genomics of biotechnologically important yeasts.</title>
        <authorList>
            <consortium name="DOE Joint Genome Institute"/>
            <person name="Riley R."/>
            <person name="Haridas S."/>
            <person name="Wolfe K.H."/>
            <person name="Lopes M.R."/>
            <person name="Hittinger C.T."/>
            <person name="Goker M."/>
            <person name="Salamov A."/>
            <person name="Wisecaver J."/>
            <person name="Long T.M."/>
            <person name="Aerts A.L."/>
            <person name="Barry K."/>
            <person name="Choi C."/>
            <person name="Clum A."/>
            <person name="Coughlan A.Y."/>
            <person name="Deshpande S."/>
            <person name="Douglass A.P."/>
            <person name="Hanson S.J."/>
            <person name="Klenk H.-P."/>
            <person name="Labutti K."/>
            <person name="Lapidus A."/>
            <person name="Lindquist E."/>
            <person name="Lipzen A."/>
            <person name="Meier-Kolthoff J.P."/>
            <person name="Ohm R.A."/>
            <person name="Otillar R.P."/>
            <person name="Pangilinan J."/>
            <person name="Peng Y."/>
            <person name="Rokas A."/>
            <person name="Rosa C.A."/>
            <person name="Scheuner C."/>
            <person name="Sibirny A.A."/>
            <person name="Slot J.C."/>
            <person name="Stielow J.B."/>
            <person name="Sun H."/>
            <person name="Kurtzman C.P."/>
            <person name="Blackwell M."/>
            <person name="Grigoriev I.V."/>
            <person name="Jeffries T.W."/>
        </authorList>
    </citation>
    <scope>NUCLEOTIDE SEQUENCE [LARGE SCALE GENOMIC DNA]</scope>
    <source>
        <strain evidence="2">NRRL Y-17324</strain>
    </source>
</reference>
<dbReference type="Proteomes" id="UP000094285">
    <property type="component" value="Unassembled WGS sequence"/>
</dbReference>
<accession>A0A1E4SQ28</accession>
<sequence length="413" mass="46324">MLPRSTPMLKRKYEGFGPQKFPPILVSSPPLGLNRRIDEMAMPAHGPGLTHESAQKRRKKLCQLVSPQLGLSFVDTAISTLPTGAFTRPQEVFQHVLEEHDDAGACHSMPFSGSTKRPLVRQFMMVANKEPLNLTSICSQRDSHASNSLDTNFREKRSINVHSLALLQPPKVPIENSPQIPSLKSSPCPNFAATIQTPHEPRYPISKMPASIRQEIAIHNELNLFTLSDFFQNHLEERLMRWRPSESQQNVDDALRGPHPFQTLNDQENVQPNSFLALLKDWFSKDLKTTAQTLPLPLSIVPPHDLRDTDLIQAIGALRMNPNTSDSILQRVLPAYLAAHSVALQMTPTPLAFPLAELQLENALHPSVAFYRSLASRSEFREIYEDVEDFFVSCARDFWESLVGAVSYCHGSA</sequence>
<evidence type="ECO:0000313" key="1">
    <source>
        <dbReference type="EMBL" id="ODV81537.1"/>
    </source>
</evidence>